<evidence type="ECO:0000313" key="2">
    <source>
        <dbReference type="Proteomes" id="UP001148737"/>
    </source>
</evidence>
<gene>
    <name evidence="1" type="ORF">NLG97_g9629</name>
</gene>
<accession>A0ACC1QIS0</accession>
<organism evidence="1 2">
    <name type="scientific">Lecanicillium saksenae</name>
    <dbReference type="NCBI Taxonomy" id="468837"/>
    <lineage>
        <taxon>Eukaryota</taxon>
        <taxon>Fungi</taxon>
        <taxon>Dikarya</taxon>
        <taxon>Ascomycota</taxon>
        <taxon>Pezizomycotina</taxon>
        <taxon>Sordariomycetes</taxon>
        <taxon>Hypocreomycetidae</taxon>
        <taxon>Hypocreales</taxon>
        <taxon>Cordycipitaceae</taxon>
        <taxon>Lecanicillium</taxon>
    </lineage>
</organism>
<reference evidence="1" key="1">
    <citation type="submission" date="2022-07" db="EMBL/GenBank/DDBJ databases">
        <title>Genome Sequence of Lecanicillium saksenae.</title>
        <authorList>
            <person name="Buettner E."/>
        </authorList>
    </citation>
    <scope>NUCLEOTIDE SEQUENCE</scope>
    <source>
        <strain evidence="1">VT-O1</strain>
    </source>
</reference>
<sequence>MIASAPLGSRQDAARARSTTFPHAYSITTLIQNALQWYGPILKIYGATSWPRSQNKSDNCSALDPWAGCDAAACCHAEARTRKPSEVPCLQFHGPKMIHPGNASGANHGGERSAARSRLTRRYEDDSDWENDGDGPDDVDNGGNKSAATPKTNFACPFYKFDPTRHLQLCQNLPLKSYKDVKNHLINRHKCPEFYCPTCWRCWEADDLERCLSHIRERRCAEEPELEPEPEFLLPQELHSLMNLDVGRLSDEKKWYRMWELLFVGHQAPSSPYIDRDKGEIRDARLANADAALAALPGQLSAAGVQLDDEREKIQTAACNTATINAAINATPGAAINATPGAAVNVAIGAGANATIELRPCLSSADTVGPMSPVPDRISAGADIEFTEFEGFMDWFDADFGLNLEMPFATHNDIVQSAVELRPVPVEDQIFPKLPATVTVPPSEHTGTNTGNDRLLSISKYPSTAIQVCRGLASQTRKTNINSPGSNEENRDGLDSPRYRQKSPPPGLFYRRRGLVITSLFAIAALTVREYLSQTWPAVADTILQLLPVMLDPCLVPAYTRRVVQGTSVKILYEEDYALMRVAGHSRVVIQILQAFTWIASAARAGPGIKGVWDCIPIFSQCKPEKTLTRAKTFVVHFFPRPIPVTTQPGRCWQHMFQGAVIARGFPIPQRVANGLGLEMPLNMMAELGGSQKVTEWNDAIFIKGYSTMLVAIKTIGDILVWHYYYSRSGSRVSYMDCAVDAERVNGAMLERYRHVIGWCSRAKYCAGSADAKYDIELPPHLSRNGRIPKLKWLSRRYFIFWDEEVKAGWLVNGTSALLHIVRASLSNDEKSTLRSCLMFDKTKITDDFAHDSYKHDTAMRVLIDPGNQGLPVYLDSITHRQDTILGSSSSTSTQTANYFLFGDLVMQHLSALEQIIDFHTHVAGRDGINLKPRFRKHLEGWDFADLAREDDPQPRIAEIPTIGHGWVDFVRSIGAVALAGDGAACHRSSTCWPPASRISRQS</sequence>
<protein>
    <submittedName>
        <fullName evidence="1">Uncharacterized protein</fullName>
    </submittedName>
</protein>
<dbReference type="Proteomes" id="UP001148737">
    <property type="component" value="Unassembled WGS sequence"/>
</dbReference>
<name>A0ACC1QIS0_9HYPO</name>
<comment type="caution">
    <text evidence="1">The sequence shown here is derived from an EMBL/GenBank/DDBJ whole genome shotgun (WGS) entry which is preliminary data.</text>
</comment>
<proteinExistence type="predicted"/>
<evidence type="ECO:0000313" key="1">
    <source>
        <dbReference type="EMBL" id="KAJ3474959.1"/>
    </source>
</evidence>
<dbReference type="EMBL" id="JANAKD010002062">
    <property type="protein sequence ID" value="KAJ3474959.1"/>
    <property type="molecule type" value="Genomic_DNA"/>
</dbReference>
<keyword evidence="2" id="KW-1185">Reference proteome</keyword>